<evidence type="ECO:0000256" key="1">
    <source>
        <dbReference type="SAM" id="MobiDB-lite"/>
    </source>
</evidence>
<gene>
    <name evidence="2" type="ORF">QE152_g13103</name>
</gene>
<name>A0AAW1LEM2_POPJA</name>
<protein>
    <submittedName>
        <fullName evidence="2">Uncharacterized protein</fullName>
    </submittedName>
</protein>
<sequence length="149" mass="16263">MQSKVKSNSSGVYCRASKIGKYVPPHTEQKHADEALRDRLVCGLSSETVQKKLLSEVNLTFARACSLAQAHEMAEMQSKLLTTTNQVHHIRSRSTQSSNFKQSSVPSSSYTSKKGVAQSHSHKNVAVDKDVVKEKVTHPKSAGAKIQSG</sequence>
<feature type="compositionally biased region" description="Polar residues" evidence="1">
    <location>
        <begin position="84"/>
        <end position="102"/>
    </location>
</feature>
<evidence type="ECO:0000313" key="2">
    <source>
        <dbReference type="EMBL" id="KAK9732091.1"/>
    </source>
</evidence>
<feature type="region of interest" description="Disordered" evidence="1">
    <location>
        <begin position="84"/>
        <end position="149"/>
    </location>
</feature>
<keyword evidence="3" id="KW-1185">Reference proteome</keyword>
<organism evidence="2 3">
    <name type="scientific">Popillia japonica</name>
    <name type="common">Japanese beetle</name>
    <dbReference type="NCBI Taxonomy" id="7064"/>
    <lineage>
        <taxon>Eukaryota</taxon>
        <taxon>Metazoa</taxon>
        <taxon>Ecdysozoa</taxon>
        <taxon>Arthropoda</taxon>
        <taxon>Hexapoda</taxon>
        <taxon>Insecta</taxon>
        <taxon>Pterygota</taxon>
        <taxon>Neoptera</taxon>
        <taxon>Endopterygota</taxon>
        <taxon>Coleoptera</taxon>
        <taxon>Polyphaga</taxon>
        <taxon>Scarabaeiformia</taxon>
        <taxon>Scarabaeidae</taxon>
        <taxon>Rutelinae</taxon>
        <taxon>Popillia</taxon>
    </lineage>
</organism>
<evidence type="ECO:0000313" key="3">
    <source>
        <dbReference type="Proteomes" id="UP001458880"/>
    </source>
</evidence>
<accession>A0AAW1LEM2</accession>
<feature type="compositionally biased region" description="Low complexity" evidence="1">
    <location>
        <begin position="103"/>
        <end position="112"/>
    </location>
</feature>
<feature type="compositionally biased region" description="Basic and acidic residues" evidence="1">
    <location>
        <begin position="125"/>
        <end position="137"/>
    </location>
</feature>
<comment type="caution">
    <text evidence="2">The sequence shown here is derived from an EMBL/GenBank/DDBJ whole genome shotgun (WGS) entry which is preliminary data.</text>
</comment>
<proteinExistence type="predicted"/>
<dbReference type="Proteomes" id="UP001458880">
    <property type="component" value="Unassembled WGS sequence"/>
</dbReference>
<dbReference type="EMBL" id="JASPKY010000122">
    <property type="protein sequence ID" value="KAK9732091.1"/>
    <property type="molecule type" value="Genomic_DNA"/>
</dbReference>
<dbReference type="AlphaFoldDB" id="A0AAW1LEM2"/>
<reference evidence="2 3" key="1">
    <citation type="journal article" date="2024" name="BMC Genomics">
        <title>De novo assembly and annotation of Popillia japonica's genome with initial clues to its potential as an invasive pest.</title>
        <authorList>
            <person name="Cucini C."/>
            <person name="Boschi S."/>
            <person name="Funari R."/>
            <person name="Cardaioli E."/>
            <person name="Iannotti N."/>
            <person name="Marturano G."/>
            <person name="Paoli F."/>
            <person name="Bruttini M."/>
            <person name="Carapelli A."/>
            <person name="Frati F."/>
            <person name="Nardi F."/>
        </authorList>
    </citation>
    <scope>NUCLEOTIDE SEQUENCE [LARGE SCALE GENOMIC DNA]</scope>
    <source>
        <strain evidence="2">DMR45628</strain>
    </source>
</reference>